<dbReference type="EMBL" id="JARKIE010000177">
    <property type="protein sequence ID" value="KAJ7671039.1"/>
    <property type="molecule type" value="Genomic_DNA"/>
</dbReference>
<evidence type="ECO:0000256" key="1">
    <source>
        <dbReference type="SAM" id="MobiDB-lite"/>
    </source>
</evidence>
<evidence type="ECO:0000313" key="3">
    <source>
        <dbReference type="Proteomes" id="UP001221757"/>
    </source>
</evidence>
<keyword evidence="3" id="KW-1185">Reference proteome</keyword>
<feature type="region of interest" description="Disordered" evidence="1">
    <location>
        <begin position="151"/>
        <end position="204"/>
    </location>
</feature>
<gene>
    <name evidence="2" type="ORF">B0H17DRAFT_1209190</name>
</gene>
<accession>A0AAD7CZ33</accession>
<sequence>MHFDEYTLEEVLGDKPTYTSQSVSEDKRRTHVNVYGFERPSPLKKRRGARNPFADVGDAFEAVFDDLQAPLPEISSAQDDSNTKYVAAWEAKQALVGDEEVGWHRMDVKKDLHCMDSEEDRAPEGFKDSHAEGAAAYATRQADLHERIADKFETLWEAEAPEYDNEQDTREEEEEGNDEEGDENDGEEEEEGSVGILSDGEEGE</sequence>
<feature type="compositionally biased region" description="Acidic residues" evidence="1">
    <location>
        <begin position="159"/>
        <end position="192"/>
    </location>
</feature>
<organism evidence="2 3">
    <name type="scientific">Mycena rosella</name>
    <name type="common">Pink bonnet</name>
    <name type="synonym">Agaricus rosellus</name>
    <dbReference type="NCBI Taxonomy" id="1033263"/>
    <lineage>
        <taxon>Eukaryota</taxon>
        <taxon>Fungi</taxon>
        <taxon>Dikarya</taxon>
        <taxon>Basidiomycota</taxon>
        <taxon>Agaricomycotina</taxon>
        <taxon>Agaricomycetes</taxon>
        <taxon>Agaricomycetidae</taxon>
        <taxon>Agaricales</taxon>
        <taxon>Marasmiineae</taxon>
        <taxon>Mycenaceae</taxon>
        <taxon>Mycena</taxon>
    </lineage>
</organism>
<dbReference type="AlphaFoldDB" id="A0AAD7CZ33"/>
<reference evidence="2" key="1">
    <citation type="submission" date="2023-03" db="EMBL/GenBank/DDBJ databases">
        <title>Massive genome expansion in bonnet fungi (Mycena s.s.) driven by repeated elements and novel gene families across ecological guilds.</title>
        <authorList>
            <consortium name="Lawrence Berkeley National Laboratory"/>
            <person name="Harder C.B."/>
            <person name="Miyauchi S."/>
            <person name="Viragh M."/>
            <person name="Kuo A."/>
            <person name="Thoen E."/>
            <person name="Andreopoulos B."/>
            <person name="Lu D."/>
            <person name="Skrede I."/>
            <person name="Drula E."/>
            <person name="Henrissat B."/>
            <person name="Morin E."/>
            <person name="Kohler A."/>
            <person name="Barry K."/>
            <person name="LaButti K."/>
            <person name="Morin E."/>
            <person name="Salamov A."/>
            <person name="Lipzen A."/>
            <person name="Mereny Z."/>
            <person name="Hegedus B."/>
            <person name="Baldrian P."/>
            <person name="Stursova M."/>
            <person name="Weitz H."/>
            <person name="Taylor A."/>
            <person name="Grigoriev I.V."/>
            <person name="Nagy L.G."/>
            <person name="Martin F."/>
            <person name="Kauserud H."/>
        </authorList>
    </citation>
    <scope>NUCLEOTIDE SEQUENCE</scope>
    <source>
        <strain evidence="2">CBHHK067</strain>
    </source>
</reference>
<dbReference type="Proteomes" id="UP001221757">
    <property type="component" value="Unassembled WGS sequence"/>
</dbReference>
<protein>
    <submittedName>
        <fullName evidence="2">Uncharacterized protein</fullName>
    </submittedName>
</protein>
<evidence type="ECO:0000313" key="2">
    <source>
        <dbReference type="EMBL" id="KAJ7671039.1"/>
    </source>
</evidence>
<comment type="caution">
    <text evidence="2">The sequence shown here is derived from an EMBL/GenBank/DDBJ whole genome shotgun (WGS) entry which is preliminary data.</text>
</comment>
<name>A0AAD7CZ33_MYCRO</name>
<proteinExistence type="predicted"/>